<evidence type="ECO:0000313" key="1">
    <source>
        <dbReference type="EMBL" id="JAI04885.1"/>
    </source>
</evidence>
<accession>A0A0E9XQI8</accession>
<reference evidence="1" key="1">
    <citation type="submission" date="2014-11" db="EMBL/GenBank/DDBJ databases">
        <authorList>
            <person name="Amaro Gonzalez C."/>
        </authorList>
    </citation>
    <scope>NUCLEOTIDE SEQUENCE</scope>
</reference>
<reference evidence="1" key="2">
    <citation type="journal article" date="2015" name="Fish Shellfish Immunol.">
        <title>Early steps in the European eel (Anguilla anguilla)-Vibrio vulnificus interaction in the gills: Role of the RtxA13 toxin.</title>
        <authorList>
            <person name="Callol A."/>
            <person name="Pajuelo D."/>
            <person name="Ebbesson L."/>
            <person name="Teles M."/>
            <person name="MacKenzie S."/>
            <person name="Amaro C."/>
        </authorList>
    </citation>
    <scope>NUCLEOTIDE SEQUENCE</scope>
</reference>
<proteinExistence type="predicted"/>
<sequence>MSTKSSVRSRIVCACVEHPVKVQLFSHFNHQSH</sequence>
<name>A0A0E9XQI8_ANGAN</name>
<protein>
    <submittedName>
        <fullName evidence="1">Uncharacterized protein</fullName>
    </submittedName>
</protein>
<dbReference type="AlphaFoldDB" id="A0A0E9XQI8"/>
<dbReference type="EMBL" id="GBXM01003693">
    <property type="protein sequence ID" value="JAI04885.1"/>
    <property type="molecule type" value="Transcribed_RNA"/>
</dbReference>
<organism evidence="1">
    <name type="scientific">Anguilla anguilla</name>
    <name type="common">European freshwater eel</name>
    <name type="synonym">Muraena anguilla</name>
    <dbReference type="NCBI Taxonomy" id="7936"/>
    <lineage>
        <taxon>Eukaryota</taxon>
        <taxon>Metazoa</taxon>
        <taxon>Chordata</taxon>
        <taxon>Craniata</taxon>
        <taxon>Vertebrata</taxon>
        <taxon>Euteleostomi</taxon>
        <taxon>Actinopterygii</taxon>
        <taxon>Neopterygii</taxon>
        <taxon>Teleostei</taxon>
        <taxon>Anguilliformes</taxon>
        <taxon>Anguillidae</taxon>
        <taxon>Anguilla</taxon>
    </lineage>
</organism>